<feature type="region of interest" description="Disordered" evidence="1">
    <location>
        <begin position="39"/>
        <end position="76"/>
    </location>
</feature>
<name>A0A8C6QZG5_NANGA</name>
<dbReference type="PANTHER" id="PTHR35679">
    <property type="entry name" value="RIKEN CDNA 4933402J07 GENE"/>
    <property type="match status" value="1"/>
</dbReference>
<evidence type="ECO:0000313" key="2">
    <source>
        <dbReference type="Ensembl" id="ENSNGAP00000009752.1"/>
    </source>
</evidence>
<keyword evidence="3" id="KW-1185">Reference proteome</keyword>
<sequence length="245" mass="28065">MSQDLKDLMPTERKSTWRTAKERRISDLTWVLEWLERRQGKKKHTFQAKDEENAKANEKAEKRGAGKKQERDGRKVAFSKVTPVCSSSSLSFPSLSSHGTQDLTTRVHLPISDLDIKDVIALESNMRPSAFRRQSSVEPVFQDAMFGGRRGELLRDWTSKVADTTYERKLKSLMEKGTEPKIENAKMLKPEEVLSCRYLRLSKNNIRTLIKLCKDAGLNVDIHPHMVEAEIDSKKVFNHHTSVSL</sequence>
<gene>
    <name evidence="2" type="primary">CUNH16orf78</name>
</gene>
<evidence type="ECO:0000256" key="1">
    <source>
        <dbReference type="SAM" id="MobiDB-lite"/>
    </source>
</evidence>
<accession>A0A8C6QZG5</accession>
<dbReference type="InterPro" id="IPR029171">
    <property type="entry name" value="DUF4638"/>
</dbReference>
<proteinExistence type="predicted"/>
<dbReference type="Pfam" id="PF15472">
    <property type="entry name" value="DUF4638"/>
    <property type="match status" value="1"/>
</dbReference>
<organism evidence="2 3">
    <name type="scientific">Nannospalax galili</name>
    <name type="common">Northern Israeli blind subterranean mole rat</name>
    <name type="synonym">Spalax galili</name>
    <dbReference type="NCBI Taxonomy" id="1026970"/>
    <lineage>
        <taxon>Eukaryota</taxon>
        <taxon>Metazoa</taxon>
        <taxon>Chordata</taxon>
        <taxon>Craniata</taxon>
        <taxon>Vertebrata</taxon>
        <taxon>Euteleostomi</taxon>
        <taxon>Mammalia</taxon>
        <taxon>Eutheria</taxon>
        <taxon>Euarchontoglires</taxon>
        <taxon>Glires</taxon>
        <taxon>Rodentia</taxon>
        <taxon>Myomorpha</taxon>
        <taxon>Muroidea</taxon>
        <taxon>Spalacidae</taxon>
        <taxon>Spalacinae</taxon>
        <taxon>Nannospalax</taxon>
    </lineage>
</organism>
<dbReference type="Proteomes" id="UP000694381">
    <property type="component" value="Unassembled WGS sequence"/>
</dbReference>
<dbReference type="PANTHER" id="PTHR35679:SF1">
    <property type="entry name" value="RIKEN CDNA 4933402J07 GENE"/>
    <property type="match status" value="1"/>
</dbReference>
<reference evidence="2" key="2">
    <citation type="submission" date="2025-09" db="UniProtKB">
        <authorList>
            <consortium name="Ensembl"/>
        </authorList>
    </citation>
    <scope>IDENTIFICATION</scope>
</reference>
<dbReference type="OMA" id="TERKSMW"/>
<dbReference type="Ensembl" id="ENSNGAT00000015269.1">
    <property type="protein sequence ID" value="ENSNGAP00000009752.1"/>
    <property type="gene ID" value="ENSNGAG00000012355.1"/>
</dbReference>
<dbReference type="GeneTree" id="ENSGT00390000014556"/>
<evidence type="ECO:0000313" key="3">
    <source>
        <dbReference type="Proteomes" id="UP000694381"/>
    </source>
</evidence>
<reference evidence="2" key="1">
    <citation type="submission" date="2025-08" db="UniProtKB">
        <authorList>
            <consortium name="Ensembl"/>
        </authorList>
    </citation>
    <scope>IDENTIFICATION</scope>
</reference>
<feature type="compositionally biased region" description="Basic and acidic residues" evidence="1">
    <location>
        <begin position="47"/>
        <end position="75"/>
    </location>
</feature>
<protein>
    <submittedName>
        <fullName evidence="2">RIKEN cDNA 4933402J07 gene</fullName>
    </submittedName>
</protein>
<dbReference type="AlphaFoldDB" id="A0A8C6QZG5"/>